<dbReference type="EMBL" id="JH930470">
    <property type="protein sequence ID" value="EKM58125.1"/>
    <property type="molecule type" value="Genomic_DNA"/>
</dbReference>
<name>K5WFP0_PHACS</name>
<evidence type="ECO:0000256" key="1">
    <source>
        <dbReference type="ARBA" id="ARBA00009005"/>
    </source>
</evidence>
<dbReference type="HOGENOM" id="CLU_029389_6_1_1"/>
<evidence type="ECO:0000313" key="4">
    <source>
        <dbReference type="Proteomes" id="UP000008370"/>
    </source>
</evidence>
<evidence type="ECO:0000313" key="3">
    <source>
        <dbReference type="EMBL" id="EKM58125.1"/>
    </source>
</evidence>
<comment type="similarity">
    <text evidence="1">Belongs to the peptidase C14B family.</text>
</comment>
<sequence length="345" mass="37792">MPPTPLRLSLPLPRHYRARKAVLVGVRYTVLANQQPRSKYTLTSTYSDVEHLHEFLTETMDFPREDITVLKDDVDPQDARYPNRANLLKAMEDLVSDVRPGDHLVFHFSGHGSQIPDENGDEKDGMDEAIWPADVVPGQGLYDANNVILDDTIKEMLVDKIPAGAHLVIILDCCHSGSGADLQHCHKDHFSEQVHEEILHPLPATRISVQKIGLKGITGDRVKKDTTSPIFANVNGGPTINILSPLTPATADAFSPDSDSPSSTPASSLFEWSSSAASTPSSATSFESMEELPLYRTPKHPVVISWAACQDPDTTLSLANSGGYFVKAFVEAFRKSLVLLLRTST</sequence>
<dbReference type="Proteomes" id="UP000008370">
    <property type="component" value="Unassembled WGS sequence"/>
</dbReference>
<dbReference type="KEGG" id="pco:PHACADRAFT_252184"/>
<accession>K5WFP0</accession>
<organism evidence="3 4">
    <name type="scientific">Phanerochaete carnosa (strain HHB-10118-sp)</name>
    <name type="common">White-rot fungus</name>
    <name type="synonym">Peniophora carnosa</name>
    <dbReference type="NCBI Taxonomy" id="650164"/>
    <lineage>
        <taxon>Eukaryota</taxon>
        <taxon>Fungi</taxon>
        <taxon>Dikarya</taxon>
        <taxon>Basidiomycota</taxon>
        <taxon>Agaricomycotina</taxon>
        <taxon>Agaricomycetes</taxon>
        <taxon>Polyporales</taxon>
        <taxon>Phanerochaetaceae</taxon>
        <taxon>Phanerochaete</taxon>
    </lineage>
</organism>
<dbReference type="Gene3D" id="3.40.50.12660">
    <property type="match status" value="1"/>
</dbReference>
<dbReference type="AlphaFoldDB" id="K5WFP0"/>
<dbReference type="InParanoid" id="K5WFP0"/>
<dbReference type="PANTHER" id="PTHR48104">
    <property type="entry name" value="METACASPASE-4"/>
    <property type="match status" value="1"/>
</dbReference>
<reference evidence="3 4" key="1">
    <citation type="journal article" date="2012" name="BMC Genomics">
        <title>Comparative genomics of the white-rot fungi, Phanerochaete carnosa and P. chrysosporium, to elucidate the genetic basis of the distinct wood types they colonize.</title>
        <authorList>
            <person name="Suzuki H."/>
            <person name="MacDonald J."/>
            <person name="Syed K."/>
            <person name="Salamov A."/>
            <person name="Hori C."/>
            <person name="Aerts A."/>
            <person name="Henrissat B."/>
            <person name="Wiebenga A."/>
            <person name="vanKuyk P.A."/>
            <person name="Barry K."/>
            <person name="Lindquist E."/>
            <person name="LaButti K."/>
            <person name="Lapidus A."/>
            <person name="Lucas S."/>
            <person name="Coutinho P."/>
            <person name="Gong Y."/>
            <person name="Samejima M."/>
            <person name="Mahadevan R."/>
            <person name="Abou-Zaid M."/>
            <person name="de Vries R.P."/>
            <person name="Igarashi K."/>
            <person name="Yadav J.S."/>
            <person name="Grigoriev I.V."/>
            <person name="Master E.R."/>
        </authorList>
    </citation>
    <scope>NUCLEOTIDE SEQUENCE [LARGE SCALE GENOMIC DNA]</scope>
    <source>
        <strain evidence="3 4">HHB-10118-sp</strain>
    </source>
</reference>
<dbReference type="OrthoDB" id="3223806at2759"/>
<gene>
    <name evidence="3" type="ORF">PHACADRAFT_252184</name>
</gene>
<protein>
    <recommendedName>
        <fullName evidence="2">Peptidase C14 caspase domain-containing protein</fullName>
    </recommendedName>
</protein>
<dbReference type="InterPro" id="IPR050452">
    <property type="entry name" value="Metacaspase"/>
</dbReference>
<dbReference type="GO" id="GO:0005737">
    <property type="term" value="C:cytoplasm"/>
    <property type="evidence" value="ECO:0007669"/>
    <property type="project" value="TreeGrafter"/>
</dbReference>
<dbReference type="PANTHER" id="PTHR48104:SF30">
    <property type="entry name" value="METACASPASE-1"/>
    <property type="match status" value="1"/>
</dbReference>
<feature type="domain" description="Peptidase C14 caspase" evidence="2">
    <location>
        <begin position="19"/>
        <end position="335"/>
    </location>
</feature>
<dbReference type="GO" id="GO:0004197">
    <property type="term" value="F:cysteine-type endopeptidase activity"/>
    <property type="evidence" value="ECO:0007669"/>
    <property type="project" value="InterPro"/>
</dbReference>
<proteinExistence type="inferred from homology"/>
<dbReference type="GeneID" id="18915422"/>
<evidence type="ECO:0000259" key="2">
    <source>
        <dbReference type="Pfam" id="PF00656"/>
    </source>
</evidence>
<dbReference type="Pfam" id="PF00656">
    <property type="entry name" value="Peptidase_C14"/>
    <property type="match status" value="1"/>
</dbReference>
<dbReference type="RefSeq" id="XP_007393452.1">
    <property type="nucleotide sequence ID" value="XM_007393390.1"/>
</dbReference>
<dbReference type="GO" id="GO:0006508">
    <property type="term" value="P:proteolysis"/>
    <property type="evidence" value="ECO:0007669"/>
    <property type="project" value="InterPro"/>
</dbReference>
<keyword evidence="4" id="KW-1185">Reference proteome</keyword>
<dbReference type="InterPro" id="IPR011600">
    <property type="entry name" value="Pept_C14_caspase"/>
</dbReference>